<comment type="caution">
    <text evidence="2">The sequence shown here is derived from an EMBL/GenBank/DDBJ whole genome shotgun (WGS) entry which is preliminary data.</text>
</comment>
<evidence type="ECO:0008006" key="4">
    <source>
        <dbReference type="Google" id="ProtNLM"/>
    </source>
</evidence>
<name>A0A1G4IGG4_TRYEQ</name>
<feature type="region of interest" description="Disordered" evidence="1">
    <location>
        <begin position="82"/>
        <end position="111"/>
    </location>
</feature>
<keyword evidence="3" id="KW-1185">Reference proteome</keyword>
<feature type="compositionally biased region" description="Low complexity" evidence="1">
    <location>
        <begin position="88"/>
        <end position="105"/>
    </location>
</feature>
<reference evidence="2" key="1">
    <citation type="submission" date="2016-09" db="EMBL/GenBank/DDBJ databases">
        <authorList>
            <person name="Hebert L."/>
            <person name="Moumen B."/>
        </authorList>
    </citation>
    <scope>NUCLEOTIDE SEQUENCE [LARGE SCALE GENOMIC DNA]</scope>
    <source>
        <strain evidence="2">OVI</strain>
    </source>
</reference>
<gene>
    <name evidence="2" type="ORF">TEOVI_000307200</name>
</gene>
<dbReference type="Proteomes" id="UP000195570">
    <property type="component" value="Unassembled WGS sequence"/>
</dbReference>
<proteinExistence type="predicted"/>
<dbReference type="AlphaFoldDB" id="A0A1G4IGG4"/>
<accession>A0A1G4IGG4</accession>
<evidence type="ECO:0000313" key="2">
    <source>
        <dbReference type="EMBL" id="SCU71491.1"/>
    </source>
</evidence>
<organism evidence="2 3">
    <name type="scientific">Trypanosoma equiperdum</name>
    <dbReference type="NCBI Taxonomy" id="5694"/>
    <lineage>
        <taxon>Eukaryota</taxon>
        <taxon>Discoba</taxon>
        <taxon>Euglenozoa</taxon>
        <taxon>Kinetoplastea</taxon>
        <taxon>Metakinetoplastina</taxon>
        <taxon>Trypanosomatida</taxon>
        <taxon>Trypanosomatidae</taxon>
        <taxon>Trypanosoma</taxon>
    </lineage>
</organism>
<sequence>MPSKRKTIAVVAGAAAAVGAAAYFIRRRRLLSEAEDDDAFTAPILSGAHEKSKVEVGMTKSPVCNDLSVENQLLAEALREIGAESPRTGPATSTASAAGTSSKGTMGDRKEFPQLGLSLTVPSPWKVREDLSPFPNVAMLTVWNEELVTEEVAQQPGSVPMIVLSVEDVRADNVNLDEFKDRCKELAVSQMMMMSGGAIEPKVSKNTSTKVGPFRHMLEYSQSLPPFCDIVVLNLIEVRGSVAYTFQIMGSPDVMQRYRSMFMDIANNVRIESNISTALGYVELLTGSVKVDIDTTWVYEYPGGDGALAVMTTTSPTKKEEIGLYHQGGVPVTPHKLRSEKVMDGVEVQIALDGKQEKKTFTYNGYSLVVKPLQKSNSYLDEQMLVSIVKSVSPSTAEPKPKKGGTFVNKEHGYRVNVVGGSRLVASRIGGGSVAYAPQGLDGAEGGDHPPTVTMRVGTPENDPECMGSVEEWEARMRQEAEEGGIRDIARTTVNGEPCLTFISQSMEEIMPGQRMEIRGKVFIFVREGRTTLIRWEMAVGLWKKFERDMNAFVESLEFI</sequence>
<dbReference type="RefSeq" id="XP_067082151.1">
    <property type="nucleotide sequence ID" value="XM_067226050.1"/>
</dbReference>
<protein>
    <recommendedName>
        <fullName evidence="4">Present in the outer mitochondrial membrane proteome 10</fullName>
    </recommendedName>
</protein>
<dbReference type="VEuPathDB" id="TriTrypDB:TEOVI_000307200"/>
<evidence type="ECO:0000256" key="1">
    <source>
        <dbReference type="SAM" id="MobiDB-lite"/>
    </source>
</evidence>
<evidence type="ECO:0000313" key="3">
    <source>
        <dbReference type="Proteomes" id="UP000195570"/>
    </source>
</evidence>
<dbReference type="EMBL" id="CZPT02001637">
    <property type="protein sequence ID" value="SCU71491.1"/>
    <property type="molecule type" value="Genomic_DNA"/>
</dbReference>
<dbReference type="GeneID" id="92377012"/>